<sequence>MYQARIQLAKNLRDCGFVDVDVIYQCEDYRVEPFKNDKDKVSGLGGKVYYMYPFRKVEKEMAFSVVVQPWVLEQVYPPQHREEYSISFKTNTAPAPPDVPDPSQASRPNTIFPFQGPSSGALTAMGQVDKIVGTFKTQENTKKPKESLPKVKVTPKPGFAWHLFNSASRADQPQPAWTAETAPFLGVPGVEGNDQWWLDDLAARKPVIDEWEQRTRVPLEHGGFYRSLAVTDAGPETAKAGVDYHVVPPLSGTYTADRNMQWHRDNVEKVMRAEQLREFKDADAAYDAYMLKVEAFYNRYTAVQLNTQYRDAKPQAWQADMEAARRTERHIQREVQVRGDLVQQMAKVCELRLSLGKFEILGKLEGKMRLAVMTAEPARDVLDLEEEEEGVAGPAQRAPSAVAMPDTPLPTTRMPLRLRAATRGNADLAPTRNINTAAANPLPTLRAPSPRLAIITSRSPTPEHQTLPALEPQTTIPFPAYKDPMTAVHPQQEDLAATQQDIRKPAAGLPARMNTAKALTGILVKSGLRRGKQRDQEEQGGRVDSARVTTPSLARVRFVLPDEVVGRSGRRGGNGRGGEEEEFEEVGRDETFGGGDDYSG</sequence>
<organism evidence="2 3">
    <name type="scientific">Friedmanniomyces simplex</name>
    <dbReference type="NCBI Taxonomy" id="329884"/>
    <lineage>
        <taxon>Eukaryota</taxon>
        <taxon>Fungi</taxon>
        <taxon>Dikarya</taxon>
        <taxon>Ascomycota</taxon>
        <taxon>Pezizomycotina</taxon>
        <taxon>Dothideomycetes</taxon>
        <taxon>Dothideomycetidae</taxon>
        <taxon>Mycosphaerellales</taxon>
        <taxon>Teratosphaeriaceae</taxon>
        <taxon>Friedmanniomyces</taxon>
    </lineage>
</organism>
<evidence type="ECO:0000313" key="3">
    <source>
        <dbReference type="Proteomes" id="UP000309340"/>
    </source>
</evidence>
<feature type="region of interest" description="Disordered" evidence="1">
    <location>
        <begin position="527"/>
        <end position="549"/>
    </location>
</feature>
<feature type="compositionally biased region" description="Basic and acidic residues" evidence="1">
    <location>
        <begin position="533"/>
        <end position="545"/>
    </location>
</feature>
<protein>
    <submittedName>
        <fullName evidence="2">Uncharacterized protein</fullName>
    </submittedName>
</protein>
<accession>A0A4U0X400</accession>
<feature type="region of interest" description="Disordered" evidence="1">
    <location>
        <begin position="391"/>
        <end position="411"/>
    </location>
</feature>
<feature type="region of interest" description="Disordered" evidence="1">
    <location>
        <begin position="562"/>
        <end position="600"/>
    </location>
</feature>
<evidence type="ECO:0000256" key="1">
    <source>
        <dbReference type="SAM" id="MobiDB-lite"/>
    </source>
</evidence>
<dbReference type="Proteomes" id="UP000309340">
    <property type="component" value="Unassembled WGS sequence"/>
</dbReference>
<reference evidence="2 3" key="1">
    <citation type="submission" date="2017-03" db="EMBL/GenBank/DDBJ databases">
        <title>Genomes of endolithic fungi from Antarctica.</title>
        <authorList>
            <person name="Coleine C."/>
            <person name="Masonjones S."/>
            <person name="Stajich J.E."/>
        </authorList>
    </citation>
    <scope>NUCLEOTIDE SEQUENCE [LARGE SCALE GENOMIC DNA]</scope>
    <source>
        <strain evidence="2 3">CCFEE 5184</strain>
    </source>
</reference>
<keyword evidence="3" id="KW-1185">Reference proteome</keyword>
<dbReference type="AlphaFoldDB" id="A0A4U0X400"/>
<comment type="caution">
    <text evidence="2">The sequence shown here is derived from an EMBL/GenBank/DDBJ whole genome shotgun (WGS) entry which is preliminary data.</text>
</comment>
<name>A0A4U0X400_9PEZI</name>
<feature type="region of interest" description="Disordered" evidence="1">
    <location>
        <begin position="89"/>
        <end position="113"/>
    </location>
</feature>
<proteinExistence type="predicted"/>
<dbReference type="EMBL" id="NAJQ01000417">
    <property type="protein sequence ID" value="TKA70026.1"/>
    <property type="molecule type" value="Genomic_DNA"/>
</dbReference>
<evidence type="ECO:0000313" key="2">
    <source>
        <dbReference type="EMBL" id="TKA70026.1"/>
    </source>
</evidence>
<dbReference type="OrthoDB" id="3856688at2759"/>
<gene>
    <name evidence="2" type="ORF">B0A55_09080</name>
</gene>